<organism evidence="3 4">
    <name type="scientific">Rubritalea squalenifaciens DSM 18772</name>
    <dbReference type="NCBI Taxonomy" id="1123071"/>
    <lineage>
        <taxon>Bacteria</taxon>
        <taxon>Pseudomonadati</taxon>
        <taxon>Verrucomicrobiota</taxon>
        <taxon>Verrucomicrobiia</taxon>
        <taxon>Verrucomicrobiales</taxon>
        <taxon>Rubritaleaceae</taxon>
        <taxon>Rubritalea</taxon>
    </lineage>
</organism>
<evidence type="ECO:0000313" key="3">
    <source>
        <dbReference type="EMBL" id="SHK37438.1"/>
    </source>
</evidence>
<dbReference type="InParanoid" id="A0A1M6RYK2"/>
<feature type="region of interest" description="Disordered" evidence="2">
    <location>
        <begin position="53"/>
        <end position="79"/>
    </location>
</feature>
<evidence type="ECO:0000256" key="1">
    <source>
        <dbReference type="SAM" id="Coils"/>
    </source>
</evidence>
<reference evidence="3 4" key="1">
    <citation type="submission" date="2016-11" db="EMBL/GenBank/DDBJ databases">
        <authorList>
            <person name="Jaros S."/>
            <person name="Januszkiewicz K."/>
            <person name="Wedrychowicz H."/>
        </authorList>
    </citation>
    <scope>NUCLEOTIDE SEQUENCE [LARGE SCALE GENOMIC DNA]</scope>
    <source>
        <strain evidence="3 4">DSM 18772</strain>
    </source>
</reference>
<keyword evidence="4" id="KW-1185">Reference proteome</keyword>
<dbReference type="AlphaFoldDB" id="A0A1M6RYK2"/>
<gene>
    <name evidence="3" type="ORF">SAMN02745181_3716</name>
</gene>
<evidence type="ECO:0000313" key="4">
    <source>
        <dbReference type="Proteomes" id="UP000184510"/>
    </source>
</evidence>
<feature type="compositionally biased region" description="Polar residues" evidence="2">
    <location>
        <begin position="54"/>
        <end position="69"/>
    </location>
</feature>
<protein>
    <submittedName>
        <fullName evidence="3">Uncharacterized protein</fullName>
    </submittedName>
</protein>
<dbReference type="STRING" id="1123071.SAMN02745181_3716"/>
<evidence type="ECO:0000256" key="2">
    <source>
        <dbReference type="SAM" id="MobiDB-lite"/>
    </source>
</evidence>
<sequence>MNTMKILIGATFALLLAGLITSYQTMKNNEKSDPRAAEIEKLEKRLAELEAAKNSNAPLGSNNFSNNQYGSGGFQPQAVPNPLEQQAATQAAQLQIEKLKQEIAELKNDNEDSVKKADLAEREAQALLENEMDRRQPEMARANRIKQALLMARVEKWYEEEKLVTILIERPEDVQSGLILAIRRNSGIIGRLQVGTVENNKAVADPIPGSFLGGVDIREGDELIVPPAY</sequence>
<dbReference type="EMBL" id="FQYR01000008">
    <property type="protein sequence ID" value="SHK37438.1"/>
    <property type="molecule type" value="Genomic_DNA"/>
</dbReference>
<keyword evidence="1" id="KW-0175">Coiled coil</keyword>
<name>A0A1M6RYK2_9BACT</name>
<proteinExistence type="predicted"/>
<feature type="coiled-coil region" evidence="1">
    <location>
        <begin position="89"/>
        <end position="130"/>
    </location>
</feature>
<dbReference type="Proteomes" id="UP000184510">
    <property type="component" value="Unassembled WGS sequence"/>
</dbReference>
<accession>A0A1M6RYK2</accession>